<accession>A0A090QD05</accession>
<sequence length="38" mass="4042">MLPIEAREPIQTPPTAKAINPVAKTNLAKISFPGLSIL</sequence>
<protein>
    <submittedName>
        <fullName evidence="1">Uncharacterized protein</fullName>
    </submittedName>
</protein>
<reference evidence="1 2" key="1">
    <citation type="journal article" date="2014" name="Genome Announc.">
        <title>Draft Genome Sequences of Marine Flavobacterium Nonlabens Strains NR17, NR24, NR27, NR32, NR33, and Ara13.</title>
        <authorList>
            <person name="Nakanishi M."/>
            <person name="Meirelles P."/>
            <person name="Suzuki R."/>
            <person name="Takatani N."/>
            <person name="Mino S."/>
            <person name="Suda W."/>
            <person name="Oshima K."/>
            <person name="Hattori M."/>
            <person name="Ohkuma M."/>
            <person name="Hosokawa M."/>
            <person name="Miyashita K."/>
            <person name="Thompson F.L."/>
            <person name="Niwa A."/>
            <person name="Sawabe T."/>
            <person name="Sawabe T."/>
        </authorList>
    </citation>
    <scope>NUCLEOTIDE SEQUENCE [LARGE SCALE GENOMIC DNA]</scope>
    <source>
        <strain evidence="2">JCM19314</strain>
    </source>
</reference>
<dbReference type="Proteomes" id="UP000029226">
    <property type="component" value="Unassembled WGS sequence"/>
</dbReference>
<comment type="caution">
    <text evidence="1">The sequence shown here is derived from an EMBL/GenBank/DDBJ whole genome shotgun (WGS) entry which is preliminary data.</text>
</comment>
<gene>
    <name evidence="1" type="ORF">JCM19314_3708</name>
</gene>
<evidence type="ECO:0000313" key="1">
    <source>
        <dbReference type="EMBL" id="GAK99663.1"/>
    </source>
</evidence>
<evidence type="ECO:0000313" key="2">
    <source>
        <dbReference type="Proteomes" id="UP000029226"/>
    </source>
</evidence>
<dbReference type="EMBL" id="BBMM01000002">
    <property type="protein sequence ID" value="GAK99663.1"/>
    <property type="molecule type" value="Genomic_DNA"/>
</dbReference>
<proteinExistence type="predicted"/>
<name>A0A090QD05_NONUL</name>
<organism evidence="1 2">
    <name type="scientific">Nonlabens ulvanivorans</name>
    <name type="common">Persicivirga ulvanivorans</name>
    <dbReference type="NCBI Taxonomy" id="906888"/>
    <lineage>
        <taxon>Bacteria</taxon>
        <taxon>Pseudomonadati</taxon>
        <taxon>Bacteroidota</taxon>
        <taxon>Flavobacteriia</taxon>
        <taxon>Flavobacteriales</taxon>
        <taxon>Flavobacteriaceae</taxon>
        <taxon>Nonlabens</taxon>
    </lineage>
</organism>
<dbReference type="AlphaFoldDB" id="A0A090QD05"/>